<dbReference type="Pfam" id="PF16748">
    <property type="entry name" value="INSC_LBD"/>
    <property type="match status" value="1"/>
</dbReference>
<name>A0A8C2WBJ0_CHILA</name>
<dbReference type="AlphaFoldDB" id="A0A8C2WBJ0"/>
<evidence type="ECO:0000313" key="3">
    <source>
        <dbReference type="Proteomes" id="UP000694398"/>
    </source>
</evidence>
<dbReference type="InterPro" id="IPR031938">
    <property type="entry name" value="INSC_LBD"/>
</dbReference>
<accession>A0A8C2WBJ0</accession>
<keyword evidence="3" id="KW-1185">Reference proteome</keyword>
<dbReference type="Gene3D" id="6.20.200.10">
    <property type="entry name" value="Inscuteable LGN-binding domain"/>
    <property type="match status" value="1"/>
</dbReference>
<dbReference type="Proteomes" id="UP000694398">
    <property type="component" value="Unassembled WGS sequence"/>
</dbReference>
<reference evidence="2" key="2">
    <citation type="submission" date="2025-09" db="UniProtKB">
        <authorList>
            <consortium name="Ensembl"/>
        </authorList>
    </citation>
    <scope>IDENTIFICATION</scope>
</reference>
<organism evidence="2 3">
    <name type="scientific">Chinchilla lanigera</name>
    <name type="common">Long-tailed chinchilla</name>
    <name type="synonym">Chinchilla villidera</name>
    <dbReference type="NCBI Taxonomy" id="34839"/>
    <lineage>
        <taxon>Eukaryota</taxon>
        <taxon>Metazoa</taxon>
        <taxon>Chordata</taxon>
        <taxon>Craniata</taxon>
        <taxon>Vertebrata</taxon>
        <taxon>Euteleostomi</taxon>
        <taxon>Mammalia</taxon>
        <taxon>Eutheria</taxon>
        <taxon>Euarchontoglires</taxon>
        <taxon>Glires</taxon>
        <taxon>Rodentia</taxon>
        <taxon>Hystricomorpha</taxon>
        <taxon>Chinchillidae</taxon>
        <taxon>Chinchilla</taxon>
    </lineage>
</organism>
<gene>
    <name evidence="2" type="primary">INSC</name>
</gene>
<evidence type="ECO:0000259" key="1">
    <source>
        <dbReference type="Pfam" id="PF16748"/>
    </source>
</evidence>
<reference evidence="2" key="1">
    <citation type="submission" date="2025-08" db="UniProtKB">
        <authorList>
            <consortium name="Ensembl"/>
        </authorList>
    </citation>
    <scope>IDENTIFICATION</scope>
</reference>
<feature type="domain" description="Protein inscuteable homologue LGN-binding" evidence="1">
    <location>
        <begin position="70"/>
        <end position="88"/>
    </location>
</feature>
<dbReference type="Ensembl" id="ENSCLAT00000025277.1">
    <property type="protein sequence ID" value="ENSCLAP00000025033.1"/>
    <property type="gene ID" value="ENSCLAG00000017184.1"/>
</dbReference>
<sequence length="88" mass="9642">MRRPPGNGEAASEGPGDWGLWGAQESRRLCCAGPDRCGQALLRIGINMMALPGGRQLDSIPLPGQRLHLLQADSVQRWMEDLKLMTEC</sequence>
<dbReference type="InterPro" id="IPR038205">
    <property type="entry name" value="INSC_LBD_sf"/>
</dbReference>
<protein>
    <submittedName>
        <fullName evidence="2">INSC spindle orientation adaptor protein</fullName>
    </submittedName>
</protein>
<evidence type="ECO:0000313" key="2">
    <source>
        <dbReference type="Ensembl" id="ENSCLAP00000025033.1"/>
    </source>
</evidence>
<proteinExistence type="predicted"/>
<dbReference type="GeneTree" id="ENSGT00390000001511"/>